<dbReference type="GO" id="GO:0000981">
    <property type="term" value="F:DNA-binding transcription factor activity, RNA polymerase II-specific"/>
    <property type="evidence" value="ECO:0007669"/>
    <property type="project" value="InterPro"/>
</dbReference>
<dbReference type="Gene3D" id="1.10.10.60">
    <property type="entry name" value="Homeodomain-like"/>
    <property type="match status" value="1"/>
</dbReference>
<dbReference type="PANTHER" id="PTHR12628:SF13">
    <property type="entry name" value="HOMEOBOX PROTEIN HAT3.1"/>
    <property type="match status" value="1"/>
</dbReference>
<keyword evidence="8 11" id="KW-0371">Homeobox</keyword>
<dbReference type="PROSITE" id="PS50016">
    <property type="entry name" value="ZF_PHD_2"/>
    <property type="match status" value="1"/>
</dbReference>
<feature type="region of interest" description="Disordered" evidence="14">
    <location>
        <begin position="288"/>
        <end position="519"/>
    </location>
</feature>
<dbReference type="InterPro" id="IPR019786">
    <property type="entry name" value="Zinc_finger_PHD-type_CS"/>
</dbReference>
<dbReference type="InterPro" id="IPR011011">
    <property type="entry name" value="Znf_FYVE_PHD"/>
</dbReference>
<reference evidence="18 19" key="1">
    <citation type="submission" date="2025-04" db="UniProtKB">
        <authorList>
            <consortium name="RefSeq"/>
        </authorList>
    </citation>
    <scope>IDENTIFICATION</scope>
</reference>
<accession>A0AB40CIV2</accession>
<dbReference type="FunFam" id="3.30.40.10:FF:000650">
    <property type="entry name" value="Homeobox protein HAT3.1"/>
    <property type="match status" value="1"/>
</dbReference>
<evidence type="ECO:0000259" key="16">
    <source>
        <dbReference type="PROSITE" id="PS50071"/>
    </source>
</evidence>
<dbReference type="SUPFAM" id="SSF46689">
    <property type="entry name" value="Homeodomain-like"/>
    <property type="match status" value="1"/>
</dbReference>
<dbReference type="PROSITE" id="PS00027">
    <property type="entry name" value="HOMEOBOX_1"/>
    <property type="match status" value="1"/>
</dbReference>
<feature type="compositionally biased region" description="Basic and acidic residues" evidence="14">
    <location>
        <begin position="708"/>
        <end position="717"/>
    </location>
</feature>
<evidence type="ECO:0000313" key="19">
    <source>
        <dbReference type="RefSeq" id="XP_039139914.1"/>
    </source>
</evidence>
<feature type="domain" description="Homeobox" evidence="16">
    <location>
        <begin position="567"/>
        <end position="627"/>
    </location>
</feature>
<dbReference type="RefSeq" id="XP_039139916.1">
    <property type="nucleotide sequence ID" value="XM_039283982.1"/>
</dbReference>
<feature type="DNA-binding region" description="Homeobox" evidence="11">
    <location>
        <begin position="569"/>
        <end position="628"/>
    </location>
</feature>
<evidence type="ECO:0000259" key="15">
    <source>
        <dbReference type="PROSITE" id="PS50016"/>
    </source>
</evidence>
<feature type="region of interest" description="Disordered" evidence="14">
    <location>
        <begin position="556"/>
        <end position="575"/>
    </location>
</feature>
<feature type="compositionally biased region" description="Basic and acidic residues" evidence="14">
    <location>
        <begin position="365"/>
        <end position="375"/>
    </location>
</feature>
<dbReference type="PROSITE" id="PS50071">
    <property type="entry name" value="HOMEOBOX_2"/>
    <property type="match status" value="1"/>
</dbReference>
<feature type="region of interest" description="Disordered" evidence="14">
    <location>
        <begin position="681"/>
        <end position="723"/>
    </location>
</feature>
<dbReference type="InterPro" id="IPR013083">
    <property type="entry name" value="Znf_RING/FYVE/PHD"/>
</dbReference>
<dbReference type="GO" id="GO:0003682">
    <property type="term" value="F:chromatin binding"/>
    <property type="evidence" value="ECO:0007669"/>
    <property type="project" value="TreeGrafter"/>
</dbReference>
<feature type="compositionally biased region" description="Low complexity" evidence="14">
    <location>
        <begin position="690"/>
        <end position="700"/>
    </location>
</feature>
<dbReference type="GO" id="GO:0045814">
    <property type="term" value="P:negative regulation of gene expression, epigenetic"/>
    <property type="evidence" value="ECO:0007669"/>
    <property type="project" value="TreeGrafter"/>
</dbReference>
<evidence type="ECO:0000313" key="24">
    <source>
        <dbReference type="RefSeq" id="XP_039139919.1"/>
    </source>
</evidence>
<dbReference type="GO" id="GO:0008270">
    <property type="term" value="F:zinc ion binding"/>
    <property type="evidence" value="ECO:0007669"/>
    <property type="project" value="UniProtKB-KW"/>
</dbReference>
<feature type="compositionally biased region" description="Acidic residues" evidence="14">
    <location>
        <begin position="383"/>
        <end position="393"/>
    </location>
</feature>
<keyword evidence="17" id="KW-1185">Reference proteome</keyword>
<feature type="compositionally biased region" description="Acidic residues" evidence="14">
    <location>
        <begin position="303"/>
        <end position="332"/>
    </location>
</feature>
<dbReference type="GO" id="GO:0005634">
    <property type="term" value="C:nucleus"/>
    <property type="evidence" value="ECO:0007669"/>
    <property type="project" value="UniProtKB-SubCell"/>
</dbReference>
<evidence type="ECO:0000313" key="18">
    <source>
        <dbReference type="RefSeq" id="XP_039139913.1"/>
    </source>
</evidence>
<evidence type="ECO:0000256" key="14">
    <source>
        <dbReference type="SAM" id="MobiDB-lite"/>
    </source>
</evidence>
<dbReference type="SMART" id="SM00389">
    <property type="entry name" value="HOX"/>
    <property type="match status" value="1"/>
</dbReference>
<dbReference type="InterPro" id="IPR009057">
    <property type="entry name" value="Homeodomain-like_sf"/>
</dbReference>
<dbReference type="InterPro" id="IPR019787">
    <property type="entry name" value="Znf_PHD-finger"/>
</dbReference>
<sequence>MAGASNSKSPKANMKRVVAKESTNSAHKGKKISPKPGAQRYSLRSALNGVRVLRSMSNGKSNSPVMSDKSNSRSRSKSKSKSPVKKSVSLPVQPVTERRKKKKVRKVTADEFSKIRNRIYYLLKRISYEQNLIDAYSGEGWRGQSLEKIKPEKELERAKSEILRCKLKIRDLFHHLDSLLSKGRFEDSLFDSEGQISSDDIFCATCNTKDVTANNDIILCDGICDRGFHQKCLNPPLLSENIPSGDEGWLCPACDCKVDCFDLLNEFQGSDLTIENTWENVFPEAAASTNSGMQHDESGFPSDDSEDDDYDPDVPVVDEEDQEEGYSSEESDSISLSEESGGLKHELQNKDLGLPSDDSEDDDYDPNRQDIDEKTKKTRSSSDESDFSSDSDEFCALLSKASDANEVSESCKPSTSSSERRRASQRNKSTINSAPLSLSEPNMNQENAIPVSEKTQHEHLDYKKLQAEGNGKTYYNSTDDEDWSNVNTKKKGKGDPHSTKKKGSRRSKGKLAEDGGTVNSGLDLLQASQISNELTPLGTQVRSEAHQVNMFVAERLGDSHGPDSNGNARPIPRRSLGGAISQKLLQSFGESQYPARHTKERLAAELGLTFQQVSKWFENTRRSLRASQAITPLAVSQPGMNNRDESQAKETNQAGIITPTNGNAASASLICVTTPSKTAAASNSQGLYTGSSFSNGQNSGSGRGKRNKSVEDGKQEVQDVSTSNIVDKTRELIDKDRQKAIARELRKRRKCM</sequence>
<evidence type="ECO:0000313" key="17">
    <source>
        <dbReference type="Proteomes" id="UP001515500"/>
    </source>
</evidence>
<evidence type="ECO:0000313" key="23">
    <source>
        <dbReference type="RefSeq" id="XP_039139918.1"/>
    </source>
</evidence>
<evidence type="ECO:0000256" key="5">
    <source>
        <dbReference type="ARBA" id="ARBA00022833"/>
    </source>
</evidence>
<keyword evidence="6" id="KW-0805">Transcription regulation</keyword>
<keyword evidence="9" id="KW-0804">Transcription</keyword>
<feature type="compositionally biased region" description="Polar residues" evidence="14">
    <location>
        <begin position="55"/>
        <end position="65"/>
    </location>
</feature>
<evidence type="ECO:0000313" key="21">
    <source>
        <dbReference type="RefSeq" id="XP_039139916.1"/>
    </source>
</evidence>
<evidence type="ECO:0000256" key="7">
    <source>
        <dbReference type="ARBA" id="ARBA00023125"/>
    </source>
</evidence>
<feature type="compositionally biased region" description="Polar residues" evidence="14">
    <location>
        <begin position="1"/>
        <end position="10"/>
    </location>
</feature>
<feature type="compositionally biased region" description="Basic residues" evidence="14">
    <location>
        <begin position="499"/>
        <end position="509"/>
    </location>
</feature>
<feature type="compositionally biased region" description="Low complexity" evidence="14">
    <location>
        <begin position="407"/>
        <end position="417"/>
    </location>
</feature>
<keyword evidence="10 11" id="KW-0539">Nucleus</keyword>
<dbReference type="SMART" id="SM00249">
    <property type="entry name" value="PHD"/>
    <property type="match status" value="1"/>
</dbReference>
<keyword evidence="7 11" id="KW-0238">DNA-binding</keyword>
<dbReference type="RefSeq" id="XP_039139915.1">
    <property type="nucleotide sequence ID" value="XM_039283981.1"/>
</dbReference>
<dbReference type="InterPro" id="IPR001356">
    <property type="entry name" value="HD"/>
</dbReference>
<keyword evidence="4 12" id="KW-0863">Zinc-finger</keyword>
<dbReference type="InterPro" id="IPR001965">
    <property type="entry name" value="Znf_PHD"/>
</dbReference>
<dbReference type="Proteomes" id="UP001515500">
    <property type="component" value="Chromosome 15"/>
</dbReference>
<feature type="domain" description="PHD-type" evidence="15">
    <location>
        <begin position="200"/>
        <end position="257"/>
    </location>
</feature>
<name>A0AB40CIV2_DIOCR</name>
<dbReference type="AlphaFoldDB" id="A0AB40CIV2"/>
<proteinExistence type="inferred from homology"/>
<evidence type="ECO:0000256" key="6">
    <source>
        <dbReference type="ARBA" id="ARBA00023015"/>
    </source>
</evidence>
<dbReference type="Gene3D" id="3.30.40.10">
    <property type="entry name" value="Zinc/RING finger domain, C3HC4 (zinc finger)"/>
    <property type="match status" value="1"/>
</dbReference>
<dbReference type="RefSeq" id="XP_039139918.1">
    <property type="nucleotide sequence ID" value="XM_039283984.1"/>
</dbReference>
<dbReference type="InterPro" id="IPR017970">
    <property type="entry name" value="Homeobox_CS"/>
</dbReference>
<gene>
    <name evidence="18 19 20 21 22 23 24" type="primary">LOC120277229</name>
</gene>
<feature type="region of interest" description="Disordered" evidence="14">
    <location>
        <begin position="1"/>
        <end position="102"/>
    </location>
</feature>
<protein>
    <submittedName>
        <fullName evidence="18 19">Homeobox protein HOX1A isoform X1</fullName>
    </submittedName>
</protein>
<evidence type="ECO:0000256" key="10">
    <source>
        <dbReference type="ARBA" id="ARBA00023242"/>
    </source>
</evidence>
<dbReference type="RefSeq" id="XP_039139914.1">
    <property type="nucleotide sequence ID" value="XM_039283980.1"/>
</dbReference>
<dbReference type="GeneID" id="120277229"/>
<evidence type="ECO:0000256" key="3">
    <source>
        <dbReference type="ARBA" id="ARBA00022723"/>
    </source>
</evidence>
<dbReference type="Pfam" id="PF00628">
    <property type="entry name" value="PHD"/>
    <property type="match status" value="1"/>
</dbReference>
<evidence type="ECO:0000313" key="22">
    <source>
        <dbReference type="RefSeq" id="XP_039139917.1"/>
    </source>
</evidence>
<dbReference type="CDD" id="cd00086">
    <property type="entry name" value="homeodomain"/>
    <property type="match status" value="1"/>
</dbReference>
<feature type="compositionally biased region" description="Polar residues" evidence="14">
    <location>
        <begin position="426"/>
        <end position="447"/>
    </location>
</feature>
<feature type="compositionally biased region" description="Basic residues" evidence="14">
    <location>
        <begin position="72"/>
        <end position="84"/>
    </location>
</feature>
<evidence type="ECO:0000256" key="8">
    <source>
        <dbReference type="ARBA" id="ARBA00023155"/>
    </source>
</evidence>
<dbReference type="SUPFAM" id="SSF57903">
    <property type="entry name" value="FYVE/PHD zinc finger"/>
    <property type="match status" value="1"/>
</dbReference>
<keyword evidence="3" id="KW-0479">Metal-binding</keyword>
<dbReference type="RefSeq" id="XP_039139913.1">
    <property type="nucleotide sequence ID" value="XM_039283979.1"/>
</dbReference>
<evidence type="ECO:0000256" key="4">
    <source>
        <dbReference type="ARBA" id="ARBA00022771"/>
    </source>
</evidence>
<dbReference type="RefSeq" id="XP_039139919.1">
    <property type="nucleotide sequence ID" value="XM_039283985.1"/>
</dbReference>
<keyword evidence="5" id="KW-0862">Zinc</keyword>
<evidence type="ECO:0000256" key="13">
    <source>
        <dbReference type="RuleBase" id="RU000682"/>
    </source>
</evidence>
<comment type="subcellular location">
    <subcellularLocation>
        <location evidence="1 11 13">Nucleus</location>
    </subcellularLocation>
</comment>
<evidence type="ECO:0000256" key="9">
    <source>
        <dbReference type="ARBA" id="ARBA00023163"/>
    </source>
</evidence>
<dbReference type="Pfam" id="PF00046">
    <property type="entry name" value="Homeodomain"/>
    <property type="match status" value="1"/>
</dbReference>
<evidence type="ECO:0000313" key="20">
    <source>
        <dbReference type="RefSeq" id="XP_039139915.1"/>
    </source>
</evidence>
<dbReference type="PROSITE" id="PS01359">
    <property type="entry name" value="ZF_PHD_1"/>
    <property type="match status" value="1"/>
</dbReference>
<evidence type="ECO:0000256" key="11">
    <source>
        <dbReference type="PROSITE-ProRule" id="PRU00108"/>
    </source>
</evidence>
<evidence type="ECO:0000256" key="12">
    <source>
        <dbReference type="PROSITE-ProRule" id="PRU00146"/>
    </source>
</evidence>
<comment type="similarity">
    <text evidence="2">Belongs to the PHD-associated homeobox family.</text>
</comment>
<dbReference type="GO" id="GO:0003677">
    <property type="term" value="F:DNA binding"/>
    <property type="evidence" value="ECO:0007669"/>
    <property type="project" value="UniProtKB-UniRule"/>
</dbReference>
<feature type="compositionally biased region" description="Basic and acidic residues" evidence="14">
    <location>
        <begin position="454"/>
        <end position="466"/>
    </location>
</feature>
<evidence type="ECO:0000256" key="2">
    <source>
        <dbReference type="ARBA" id="ARBA00007427"/>
    </source>
</evidence>
<dbReference type="InterPro" id="IPR045876">
    <property type="entry name" value="PRHA-like_PHD-finger"/>
</dbReference>
<evidence type="ECO:0000256" key="1">
    <source>
        <dbReference type="ARBA" id="ARBA00004123"/>
    </source>
</evidence>
<dbReference type="CDD" id="cd15504">
    <property type="entry name" value="PHD_PRHA_like"/>
    <property type="match status" value="1"/>
</dbReference>
<organism evidence="17 18">
    <name type="scientific">Dioscorea cayennensis subsp. rotundata</name>
    <name type="common">White Guinea yam</name>
    <name type="synonym">Dioscorea rotundata</name>
    <dbReference type="NCBI Taxonomy" id="55577"/>
    <lineage>
        <taxon>Eukaryota</taxon>
        <taxon>Viridiplantae</taxon>
        <taxon>Streptophyta</taxon>
        <taxon>Embryophyta</taxon>
        <taxon>Tracheophyta</taxon>
        <taxon>Spermatophyta</taxon>
        <taxon>Magnoliopsida</taxon>
        <taxon>Liliopsida</taxon>
        <taxon>Dioscoreales</taxon>
        <taxon>Dioscoreaceae</taxon>
        <taxon>Dioscorea</taxon>
    </lineage>
</organism>
<dbReference type="PANTHER" id="PTHR12628">
    <property type="entry name" value="POLYCOMB-LIKE TRANSCRIPTION FACTOR"/>
    <property type="match status" value="1"/>
</dbReference>
<dbReference type="RefSeq" id="XP_039139917.1">
    <property type="nucleotide sequence ID" value="XM_039283983.1"/>
</dbReference>